<dbReference type="Proteomes" id="UP000494256">
    <property type="component" value="Unassembled WGS sequence"/>
</dbReference>
<feature type="region of interest" description="Disordered" evidence="1">
    <location>
        <begin position="129"/>
        <end position="148"/>
    </location>
</feature>
<organism evidence="2 3">
    <name type="scientific">Arctia plantaginis</name>
    <name type="common">Wood tiger moth</name>
    <name type="synonym">Phalaena plantaginis</name>
    <dbReference type="NCBI Taxonomy" id="874455"/>
    <lineage>
        <taxon>Eukaryota</taxon>
        <taxon>Metazoa</taxon>
        <taxon>Ecdysozoa</taxon>
        <taxon>Arthropoda</taxon>
        <taxon>Hexapoda</taxon>
        <taxon>Insecta</taxon>
        <taxon>Pterygota</taxon>
        <taxon>Neoptera</taxon>
        <taxon>Endopterygota</taxon>
        <taxon>Lepidoptera</taxon>
        <taxon>Glossata</taxon>
        <taxon>Ditrysia</taxon>
        <taxon>Noctuoidea</taxon>
        <taxon>Erebidae</taxon>
        <taxon>Arctiinae</taxon>
        <taxon>Arctia</taxon>
    </lineage>
</organism>
<comment type="caution">
    <text evidence="2">The sequence shown here is derived from an EMBL/GenBank/DDBJ whole genome shotgun (WGS) entry which is preliminary data.</text>
</comment>
<gene>
    <name evidence="2" type="ORF">APLA_LOCUS10813</name>
</gene>
<evidence type="ECO:0000256" key="1">
    <source>
        <dbReference type="SAM" id="MobiDB-lite"/>
    </source>
</evidence>
<dbReference type="AlphaFoldDB" id="A0A8S1AHF5"/>
<dbReference type="OrthoDB" id="8064436at2759"/>
<evidence type="ECO:0000313" key="3">
    <source>
        <dbReference type="Proteomes" id="UP000494256"/>
    </source>
</evidence>
<feature type="compositionally biased region" description="Basic and acidic residues" evidence="1">
    <location>
        <begin position="76"/>
        <end position="85"/>
    </location>
</feature>
<proteinExistence type="predicted"/>
<feature type="compositionally biased region" description="Low complexity" evidence="1">
    <location>
        <begin position="51"/>
        <end position="69"/>
    </location>
</feature>
<feature type="compositionally biased region" description="Pro residues" evidence="1">
    <location>
        <begin position="99"/>
        <end position="115"/>
    </location>
</feature>
<feature type="region of interest" description="Disordered" evidence="1">
    <location>
        <begin position="51"/>
        <end position="120"/>
    </location>
</feature>
<evidence type="ECO:0000313" key="2">
    <source>
        <dbReference type="EMBL" id="CAB3244745.1"/>
    </source>
</evidence>
<name>A0A8S1AHF5_ARCPL</name>
<sequence length="297" mass="32568">MLCCVVVVTRGRTLPQRRSPNRPAAGVATHIPTGATCTRCCVVYSRGSLVGSSPSSGSSASAGPAHPSATFGFESRWQRGERGERGGQLAEPQQQPRGQPAPPPRLPVPAPPAPPRLQTGGAVRAELGPRQPRAQPQHVRVRLGPPPPTPQVVSSAKFVIFISFTLALAIGCQDLASSPYYHQYKGLNKDLDILYGRIEDPIKGNDDFAIMAFTPRSGLYPQRKYIQVERDEDAEGEICCVNLLVNCASPTKRQWYGSLKEEPLITLERSYNVQDYHLCLLIQRHIEDRWKAAVLND</sequence>
<accession>A0A8S1AHF5</accession>
<dbReference type="EMBL" id="CADEBD010000321">
    <property type="protein sequence ID" value="CAB3244745.1"/>
    <property type="molecule type" value="Genomic_DNA"/>
</dbReference>
<reference evidence="2 3" key="1">
    <citation type="submission" date="2020-04" db="EMBL/GenBank/DDBJ databases">
        <authorList>
            <person name="Wallbank WR R."/>
            <person name="Pardo Diaz C."/>
            <person name="Kozak K."/>
            <person name="Martin S."/>
            <person name="Jiggins C."/>
            <person name="Moest M."/>
            <person name="Warren A I."/>
            <person name="Byers J.R.P. K."/>
            <person name="Montejo-Kovacevich G."/>
            <person name="Yen C E."/>
        </authorList>
    </citation>
    <scope>NUCLEOTIDE SEQUENCE [LARGE SCALE GENOMIC DNA]</scope>
</reference>
<protein>
    <submittedName>
        <fullName evidence="2">Uncharacterized protein</fullName>
    </submittedName>
</protein>